<dbReference type="RefSeq" id="WP_339402576.1">
    <property type="nucleotide sequence ID" value="NZ_JBBGAZ010000001.1"/>
</dbReference>
<evidence type="ECO:0008006" key="3">
    <source>
        <dbReference type="Google" id="ProtNLM"/>
    </source>
</evidence>
<name>A0ABU8QDW8_9RHOB</name>
<keyword evidence="2" id="KW-1185">Reference proteome</keyword>
<evidence type="ECO:0000313" key="1">
    <source>
        <dbReference type="EMBL" id="MEJ5217601.1"/>
    </source>
</evidence>
<dbReference type="Proteomes" id="UP001368270">
    <property type="component" value="Unassembled WGS sequence"/>
</dbReference>
<evidence type="ECO:0000313" key="2">
    <source>
        <dbReference type="Proteomes" id="UP001368270"/>
    </source>
</evidence>
<accession>A0ABU8QDW8</accession>
<reference evidence="1 2" key="1">
    <citation type="submission" date="2024-03" db="EMBL/GenBank/DDBJ databases">
        <title>Cognatishimia coralii sp. nov., a marine bacterium isolated from coral surrounding seawater.</title>
        <authorList>
            <person name="Liu X."/>
            <person name="Liu S."/>
            <person name="Sun H."/>
            <person name="Zhang Y."/>
        </authorList>
    </citation>
    <scope>NUCLEOTIDE SEQUENCE [LARGE SCALE GENOMIC DNA]</scope>
    <source>
        <strain evidence="1 2">D5M38</strain>
    </source>
</reference>
<proteinExistence type="predicted"/>
<gene>
    <name evidence="1" type="ORF">WG622_05075</name>
</gene>
<comment type="caution">
    <text evidence="1">The sequence shown here is derived from an EMBL/GenBank/DDBJ whole genome shotgun (WGS) entry which is preliminary data.</text>
</comment>
<protein>
    <recommendedName>
        <fullName evidence="3">HEPN domain-containing protein</fullName>
    </recommendedName>
</protein>
<dbReference type="EMBL" id="JBBGAZ010000001">
    <property type="protein sequence ID" value="MEJ5217601.1"/>
    <property type="molecule type" value="Genomic_DNA"/>
</dbReference>
<sequence>MNEASTRVLNTLVHDLFWKSAVDDYMTARWAWFSEQPGIFLWSALQTLEKLMKCSLLLNGQNVKKDGHKLTTLWAKLNSICEGILGLVFCPPNEITTPRSGFFGRFEAYESFVERIEQNGKPANRYNTYSTLIDDWDLHKLDELTFQLCRVCVPLGAEVYRELGSYREYLKVDPNFQPNRISPRRASPQNPTIEQNNNLLKMHNFSFFRSEAQQQGRLTFRSSARNSPLWMARKSEGFSEAVTWLKENASFDKSDQRFLNELLADNTL</sequence>
<organism evidence="1 2">
    <name type="scientific">Cognatishimia coralii</name>
    <dbReference type="NCBI Taxonomy" id="3083254"/>
    <lineage>
        <taxon>Bacteria</taxon>
        <taxon>Pseudomonadati</taxon>
        <taxon>Pseudomonadota</taxon>
        <taxon>Alphaproteobacteria</taxon>
        <taxon>Rhodobacterales</taxon>
        <taxon>Paracoccaceae</taxon>
        <taxon>Cognatishimia</taxon>
    </lineage>
</organism>